<reference evidence="1 2" key="1">
    <citation type="journal article" date="2014" name="Nature">
        <title>The genome of the recently domesticated crop plant sugar beet (Beta vulgaris).</title>
        <authorList>
            <person name="Dohm J.C."/>
            <person name="Minoche A.E."/>
            <person name="Holtgrawe D."/>
            <person name="Capella-Gutierrez S."/>
            <person name="Zakrzewski F."/>
            <person name="Tafer H."/>
            <person name="Rupp O."/>
            <person name="Sorensen T.R."/>
            <person name="Stracke R."/>
            <person name="Reinhardt R."/>
            <person name="Goesmann A."/>
            <person name="Kraft T."/>
            <person name="Schulz B."/>
            <person name="Stadler P.F."/>
            <person name="Schmidt T."/>
            <person name="Gabaldon T."/>
            <person name="Lehrach H."/>
            <person name="Weisshaar B."/>
            <person name="Himmelbauer H."/>
        </authorList>
    </citation>
    <scope>NUCLEOTIDE SEQUENCE [LARGE SCALE GENOMIC DNA]</scope>
    <source>
        <tissue evidence="1">Taproot</tissue>
    </source>
</reference>
<organism evidence="1 2">
    <name type="scientific">Beta vulgaris subsp. vulgaris</name>
    <name type="common">Beet</name>
    <dbReference type="NCBI Taxonomy" id="3555"/>
    <lineage>
        <taxon>Eukaryota</taxon>
        <taxon>Viridiplantae</taxon>
        <taxon>Streptophyta</taxon>
        <taxon>Embryophyta</taxon>
        <taxon>Tracheophyta</taxon>
        <taxon>Spermatophyta</taxon>
        <taxon>Magnoliopsida</taxon>
        <taxon>eudicotyledons</taxon>
        <taxon>Gunneridae</taxon>
        <taxon>Pentapetalae</taxon>
        <taxon>Caryophyllales</taxon>
        <taxon>Chenopodiaceae</taxon>
        <taxon>Betoideae</taxon>
        <taxon>Beta</taxon>
    </lineage>
</organism>
<evidence type="ECO:0000313" key="1">
    <source>
        <dbReference type="EMBL" id="KMS93943.1"/>
    </source>
</evidence>
<keyword evidence="2" id="KW-1185">Reference proteome</keyword>
<dbReference type="EMBL" id="KQ097433">
    <property type="protein sequence ID" value="KMS93943.1"/>
    <property type="molecule type" value="Genomic_DNA"/>
</dbReference>
<dbReference type="AlphaFoldDB" id="A0A0J8B219"/>
<sequence>MENAAASLRVVRRSGEGGSFRWVEERERCCEWV</sequence>
<gene>
    <name evidence="1" type="ORF">BVRB_026370</name>
</gene>
<dbReference type="Proteomes" id="UP000035740">
    <property type="component" value="Unassembled WGS sequence"/>
</dbReference>
<dbReference type="Gramene" id="KMS93943">
    <property type="protein sequence ID" value="KMS93943"/>
    <property type="gene ID" value="BVRB_026370"/>
</dbReference>
<name>A0A0J8B219_BETVV</name>
<proteinExistence type="predicted"/>
<accession>A0A0J8B219</accession>
<evidence type="ECO:0000313" key="2">
    <source>
        <dbReference type="Proteomes" id="UP000035740"/>
    </source>
</evidence>
<protein>
    <submittedName>
        <fullName evidence="1">Uncharacterized protein</fullName>
    </submittedName>
</protein>